<comment type="caution">
    <text evidence="11">The sequence shown here is derived from an EMBL/GenBank/DDBJ whole genome shotgun (WGS) entry which is preliminary data.</text>
</comment>
<evidence type="ECO:0000256" key="2">
    <source>
        <dbReference type="ARBA" id="ARBA00010231"/>
    </source>
</evidence>
<accession>T0F656</accession>
<reference evidence="11" key="1">
    <citation type="submission" date="2013-05" db="EMBL/GenBank/DDBJ databases">
        <authorList>
            <person name="Harkins D.M."/>
            <person name="Durkin A.S."/>
            <person name="Brinkac L.M."/>
            <person name="Haft D.H."/>
            <person name="Selengut J.D."/>
            <person name="Sanka R."/>
            <person name="DePew J."/>
            <person name="Purushe J."/>
            <person name="Hartskeerl R.A."/>
            <person name="Ahmed A."/>
            <person name="van der Linden H."/>
            <person name="Goris M.G.A."/>
            <person name="Vinetz J.M."/>
            <person name="Sutton G.G."/>
            <person name="Nierman W.C."/>
            <person name="Fouts D.E."/>
        </authorList>
    </citation>
    <scope>NUCLEOTIDE SEQUENCE [LARGE SCALE GENOMIC DNA]</scope>
    <source>
        <strain evidence="11">5399</strain>
    </source>
</reference>
<evidence type="ECO:0000259" key="9">
    <source>
        <dbReference type="Pfam" id="PF02879"/>
    </source>
</evidence>
<dbReference type="InterPro" id="IPR005844">
    <property type="entry name" value="A-D-PHexomutase_a/b/a-I"/>
</dbReference>
<dbReference type="Pfam" id="PF02878">
    <property type="entry name" value="PGM_PMM_I"/>
    <property type="match status" value="1"/>
</dbReference>
<dbReference type="GO" id="GO:0005975">
    <property type="term" value="P:carbohydrate metabolic process"/>
    <property type="evidence" value="ECO:0007669"/>
    <property type="project" value="InterPro"/>
</dbReference>
<dbReference type="AlphaFoldDB" id="T0F656"/>
<evidence type="ECO:0000256" key="7">
    <source>
        <dbReference type="RuleBase" id="RU004326"/>
    </source>
</evidence>
<dbReference type="InterPro" id="IPR005845">
    <property type="entry name" value="A-D-PHexomutase_a/b/a-II"/>
</dbReference>
<evidence type="ECO:0000259" key="8">
    <source>
        <dbReference type="Pfam" id="PF02878"/>
    </source>
</evidence>
<dbReference type="InterPro" id="IPR016055">
    <property type="entry name" value="A-D-PHexomutase_a/b/a-I/II/III"/>
</dbReference>
<evidence type="ECO:0000256" key="4">
    <source>
        <dbReference type="ARBA" id="ARBA00022723"/>
    </source>
</evidence>
<dbReference type="SUPFAM" id="SSF53738">
    <property type="entry name" value="Phosphoglucomutase, first 3 domains"/>
    <property type="match status" value="3"/>
</dbReference>
<keyword evidence="12" id="KW-1185">Reference proteome</keyword>
<evidence type="ECO:0000313" key="11">
    <source>
        <dbReference type="EMBL" id="EQA43411.1"/>
    </source>
</evidence>
<gene>
    <name evidence="11" type="ORF">LEP1GSC050_1419</name>
</gene>
<dbReference type="Pfam" id="PF02879">
    <property type="entry name" value="PGM_PMM_II"/>
    <property type="match status" value="1"/>
</dbReference>
<feature type="domain" description="Alpha-D-phosphohexomutase alpha/beta/alpha" evidence="8">
    <location>
        <begin position="50"/>
        <end position="185"/>
    </location>
</feature>
<dbReference type="PRINTS" id="PR00509">
    <property type="entry name" value="PGMPMM"/>
</dbReference>
<protein>
    <submittedName>
        <fullName evidence="11">Phosphoglucomutase</fullName>
    </submittedName>
</protein>
<dbReference type="GO" id="GO:0006166">
    <property type="term" value="P:purine ribonucleoside salvage"/>
    <property type="evidence" value="ECO:0007669"/>
    <property type="project" value="TreeGrafter"/>
</dbReference>
<dbReference type="CDD" id="cd05799">
    <property type="entry name" value="PGM2"/>
    <property type="match status" value="1"/>
</dbReference>
<dbReference type="SUPFAM" id="SSF55957">
    <property type="entry name" value="Phosphoglucomutase, C-terminal domain"/>
    <property type="match status" value="1"/>
</dbReference>
<feature type="domain" description="Alpha-D-phosphohexomutase alpha/beta/alpha" evidence="10">
    <location>
        <begin position="331"/>
        <end position="454"/>
    </location>
</feature>
<dbReference type="STRING" id="1049789.LEP1GSC050_1419"/>
<comment type="cofactor">
    <cofactor evidence="1">
        <name>Mg(2+)</name>
        <dbReference type="ChEBI" id="CHEBI:18420"/>
    </cofactor>
</comment>
<dbReference type="Pfam" id="PF02880">
    <property type="entry name" value="PGM_PMM_III"/>
    <property type="match status" value="1"/>
</dbReference>
<dbReference type="InterPro" id="IPR036900">
    <property type="entry name" value="A-D-PHexomutase_C_sf"/>
</dbReference>
<dbReference type="PANTHER" id="PTHR45745:SF1">
    <property type="entry name" value="PHOSPHOGLUCOMUTASE 2B-RELATED"/>
    <property type="match status" value="1"/>
</dbReference>
<evidence type="ECO:0000259" key="10">
    <source>
        <dbReference type="Pfam" id="PF02880"/>
    </source>
</evidence>
<dbReference type="GO" id="GO:0000287">
    <property type="term" value="F:magnesium ion binding"/>
    <property type="evidence" value="ECO:0007669"/>
    <property type="project" value="InterPro"/>
</dbReference>
<feature type="domain" description="Alpha-D-phosphohexomutase alpha/beta/alpha" evidence="9">
    <location>
        <begin position="229"/>
        <end position="318"/>
    </location>
</feature>
<sequence length="590" mass="65182">MMMNQESANIEAWTRKPFSVSVQKEASDVLDKFGKGVKGLEIEAFTVPLEFGTGGIRGRIGNGIGRMNEYTVGRAALGFSRYLVKKSKKPVLVIAYDSRRRSREFAEVTAGIAASYGIKVYLFPEVAPTPLLSYAVRYYKATGGVVLTASHNPPEYNGFKAYLSKGEQLVPPDDKKIIGLIESIQDWNEIKIISSKDAQYKKFVRKVEPACFASYLKDLKKAGIQSDRVTTKQRASLKLVYSPLHGTGGKYMKFLLNTFGYKQVTLVPEQKDPNGEFPTVKYPNPEEAEALELSLKLSQKIEAKAFIATDPDADRLGIGVRNLDGSYTLLNGNQIGSILAAYLSEKVASKKRKGKKPVLVKTIVTTDLQSEIAKKNKIALKNVLTGFKYIAEVMGKLDGSKTQYFLFGGEESYGYLPVNFVRDKDSLSSALLLLEVLAEKENLADYINEIYLKYGLYQESLKSLNLEGLAGKKKIQDSLNSLRNSDLIGQILGKRKVIGFLDYKNKIAKGTSSKSAFSGLPSSDVIQLELEGSGKLTIRPSGTEPKIKIYSSFKSLQHPNSKEEIPALTRTLSEELKQTETVFLKIAGLS</sequence>
<dbReference type="EMBL" id="AHMO02000011">
    <property type="protein sequence ID" value="EQA43411.1"/>
    <property type="molecule type" value="Genomic_DNA"/>
</dbReference>
<dbReference type="InterPro" id="IPR005841">
    <property type="entry name" value="Alpha-D-phosphohexomutase_SF"/>
</dbReference>
<dbReference type="Gene3D" id="3.30.310.50">
    <property type="entry name" value="Alpha-D-phosphohexomutase, C-terminal domain"/>
    <property type="match status" value="1"/>
</dbReference>
<keyword evidence="4 7" id="KW-0479">Metal-binding</keyword>
<evidence type="ECO:0000256" key="6">
    <source>
        <dbReference type="ARBA" id="ARBA00023235"/>
    </source>
</evidence>
<proteinExistence type="inferred from homology"/>
<comment type="similarity">
    <text evidence="2 7">Belongs to the phosphohexose mutase family.</text>
</comment>
<dbReference type="InterPro" id="IPR005846">
    <property type="entry name" value="A-D-PHexomutase_a/b/a-III"/>
</dbReference>
<keyword evidence="3" id="KW-0597">Phosphoprotein</keyword>
<dbReference type="InterPro" id="IPR016066">
    <property type="entry name" value="A-D-PHexomutase_CS"/>
</dbReference>
<keyword evidence="5 7" id="KW-0460">Magnesium</keyword>
<dbReference type="Gene3D" id="3.40.120.10">
    <property type="entry name" value="Alpha-D-Glucose-1,6-Bisphosphate, subunit A, domain 3"/>
    <property type="match status" value="3"/>
</dbReference>
<evidence type="ECO:0000313" key="12">
    <source>
        <dbReference type="Proteomes" id="UP000015454"/>
    </source>
</evidence>
<evidence type="ECO:0000256" key="1">
    <source>
        <dbReference type="ARBA" id="ARBA00001946"/>
    </source>
</evidence>
<evidence type="ECO:0000256" key="5">
    <source>
        <dbReference type="ARBA" id="ARBA00022842"/>
    </source>
</evidence>
<dbReference type="PANTHER" id="PTHR45745">
    <property type="entry name" value="PHOSPHOMANNOMUTASE 45A"/>
    <property type="match status" value="1"/>
</dbReference>
<dbReference type="PROSITE" id="PS00710">
    <property type="entry name" value="PGM_PMM"/>
    <property type="match status" value="1"/>
</dbReference>
<name>T0F656_9LEPT</name>
<dbReference type="Proteomes" id="UP000015454">
    <property type="component" value="Unassembled WGS sequence"/>
</dbReference>
<dbReference type="GO" id="GO:0008973">
    <property type="term" value="F:phosphopentomutase activity"/>
    <property type="evidence" value="ECO:0007669"/>
    <property type="project" value="TreeGrafter"/>
</dbReference>
<keyword evidence="6" id="KW-0413">Isomerase</keyword>
<organism evidence="11 12">
    <name type="scientific">Leptospira broomii serovar Hurstbridge str. 5399</name>
    <dbReference type="NCBI Taxonomy" id="1049789"/>
    <lineage>
        <taxon>Bacteria</taxon>
        <taxon>Pseudomonadati</taxon>
        <taxon>Spirochaetota</taxon>
        <taxon>Spirochaetia</taxon>
        <taxon>Leptospirales</taxon>
        <taxon>Leptospiraceae</taxon>
        <taxon>Leptospira</taxon>
    </lineage>
</organism>
<evidence type="ECO:0000256" key="3">
    <source>
        <dbReference type="ARBA" id="ARBA00022553"/>
    </source>
</evidence>